<reference evidence="2 3" key="1">
    <citation type="submission" date="2016-07" db="EMBL/GenBank/DDBJ databases">
        <title>Pervasive Adenine N6-methylation of Active Genes in Fungi.</title>
        <authorList>
            <consortium name="DOE Joint Genome Institute"/>
            <person name="Mondo S.J."/>
            <person name="Dannebaum R.O."/>
            <person name="Kuo R.C."/>
            <person name="Labutti K."/>
            <person name="Haridas S."/>
            <person name="Kuo A."/>
            <person name="Salamov A."/>
            <person name="Ahrendt S.R."/>
            <person name="Lipzen A."/>
            <person name="Sullivan W."/>
            <person name="Andreopoulos W.B."/>
            <person name="Clum A."/>
            <person name="Lindquist E."/>
            <person name="Daum C."/>
            <person name="Ramamoorthy G.K."/>
            <person name="Gryganskyi A."/>
            <person name="Culley D."/>
            <person name="Magnuson J.K."/>
            <person name="James T.Y."/>
            <person name="O'Malley M.A."/>
            <person name="Stajich J.E."/>
            <person name="Spatafora J.W."/>
            <person name="Visel A."/>
            <person name="Grigoriev I.V."/>
        </authorList>
    </citation>
    <scope>NUCLEOTIDE SEQUENCE [LARGE SCALE GENOMIC DNA]</scope>
    <source>
        <strain evidence="2 3">NRRL 2496</strain>
    </source>
</reference>
<dbReference type="InterPro" id="IPR023473">
    <property type="entry name" value="AMMECR1"/>
</dbReference>
<dbReference type="InterPro" id="IPR002733">
    <property type="entry name" value="AMMECR1_domain"/>
</dbReference>
<dbReference type="NCBIfam" id="TIGR00296">
    <property type="entry name" value="TIGR00296 family protein"/>
    <property type="match status" value="1"/>
</dbReference>
<organism evidence="2 3">
    <name type="scientific">Syncephalastrum racemosum</name>
    <name type="common">Filamentous fungus</name>
    <dbReference type="NCBI Taxonomy" id="13706"/>
    <lineage>
        <taxon>Eukaryota</taxon>
        <taxon>Fungi</taxon>
        <taxon>Fungi incertae sedis</taxon>
        <taxon>Mucoromycota</taxon>
        <taxon>Mucoromycotina</taxon>
        <taxon>Mucoromycetes</taxon>
        <taxon>Mucorales</taxon>
        <taxon>Syncephalastraceae</taxon>
        <taxon>Syncephalastrum</taxon>
    </lineage>
</organism>
<protein>
    <submittedName>
        <fullName evidence="2">AMMECR1 domain-containing protein</fullName>
    </submittedName>
</protein>
<dbReference type="SUPFAM" id="SSF143447">
    <property type="entry name" value="AMMECR1-like"/>
    <property type="match status" value="1"/>
</dbReference>
<evidence type="ECO:0000313" key="2">
    <source>
        <dbReference type="EMBL" id="ORZ04006.1"/>
    </source>
</evidence>
<evidence type="ECO:0000259" key="1">
    <source>
        <dbReference type="PROSITE" id="PS51112"/>
    </source>
</evidence>
<keyword evidence="3" id="KW-1185">Reference proteome</keyword>
<dbReference type="EMBL" id="MCGN01000001">
    <property type="protein sequence ID" value="ORZ04006.1"/>
    <property type="molecule type" value="Genomic_DNA"/>
</dbReference>
<dbReference type="InterPro" id="IPR036071">
    <property type="entry name" value="AMMECR1_dom_sf"/>
</dbReference>
<dbReference type="AlphaFoldDB" id="A0A1X2HWP5"/>
<dbReference type="PANTHER" id="PTHR13016">
    <property type="entry name" value="AMMECR1 HOMOLOG"/>
    <property type="match status" value="1"/>
</dbReference>
<dbReference type="InParanoid" id="A0A1X2HWP5"/>
<evidence type="ECO:0000313" key="3">
    <source>
        <dbReference type="Proteomes" id="UP000242180"/>
    </source>
</evidence>
<dbReference type="Pfam" id="PF01871">
    <property type="entry name" value="AMMECR1"/>
    <property type="match status" value="1"/>
</dbReference>
<name>A0A1X2HWP5_SYNRA</name>
<dbReference type="PANTHER" id="PTHR13016:SF0">
    <property type="entry name" value="AMME SYNDROME CANDIDATE GENE 1 PROTEIN"/>
    <property type="match status" value="1"/>
</dbReference>
<accession>A0A1X2HWP5</accession>
<proteinExistence type="predicted"/>
<dbReference type="FunCoup" id="A0A1X2HWP5">
    <property type="interactions" value="627"/>
</dbReference>
<gene>
    <name evidence="2" type="ORF">BCR43DRAFT_484347</name>
</gene>
<dbReference type="OrthoDB" id="24630at2759"/>
<feature type="domain" description="AMMECR1" evidence="1">
    <location>
        <begin position="1"/>
        <end position="189"/>
    </location>
</feature>
<comment type="caution">
    <text evidence="2">The sequence shown here is derived from an EMBL/GenBank/DDBJ whole genome shotgun (WGS) entry which is preliminary data.</text>
</comment>
<dbReference type="InterPro" id="IPR027485">
    <property type="entry name" value="AMMECR1_N"/>
</dbReference>
<dbReference type="STRING" id="13706.A0A1X2HWP5"/>
<dbReference type="OMA" id="LFITWNK"/>
<sequence>MVATKQHTYYCFDVLLAHLEKKPVPEPEFTDAEYPLFVTWNTGRGHREHLRGCIGNFNPLPLKYGLKKYALISALQDRRFEPISLYEVPRLTVGVSLLTDFERVDDCMDWTIGKHGIWIEFLLDGRKTTATYLPEVIPDQGWNKREALESLLHKGGARTITDALFSTIRLTRYQSSKAYCTHEEYIEYARHRPAPRVEYK</sequence>
<dbReference type="Proteomes" id="UP000242180">
    <property type="component" value="Unassembled WGS sequence"/>
</dbReference>
<dbReference type="Gene3D" id="3.30.700.20">
    <property type="entry name" value="Hypothetical protein ph0010, domain 1"/>
    <property type="match status" value="1"/>
</dbReference>
<dbReference type="PROSITE" id="PS51112">
    <property type="entry name" value="AMMECR1"/>
    <property type="match status" value="1"/>
</dbReference>